<keyword evidence="10" id="KW-0594">Phospholipid biosynthesis</keyword>
<accession>A0AAD7K0L1</accession>
<evidence type="ECO:0000256" key="10">
    <source>
        <dbReference type="ARBA" id="ARBA00023209"/>
    </source>
</evidence>
<evidence type="ECO:0000256" key="5">
    <source>
        <dbReference type="ARBA" id="ARBA00022692"/>
    </source>
</evidence>
<keyword evidence="4" id="KW-0949">S-adenosyl-L-methionine</keyword>
<organism evidence="14 15">
    <name type="scientific">Mycena maculata</name>
    <dbReference type="NCBI Taxonomy" id="230809"/>
    <lineage>
        <taxon>Eukaryota</taxon>
        <taxon>Fungi</taxon>
        <taxon>Dikarya</taxon>
        <taxon>Basidiomycota</taxon>
        <taxon>Agaricomycotina</taxon>
        <taxon>Agaricomycetes</taxon>
        <taxon>Agaricomycetidae</taxon>
        <taxon>Agaricales</taxon>
        <taxon>Marasmiineae</taxon>
        <taxon>Mycenaceae</taxon>
        <taxon>Mycena</taxon>
    </lineage>
</organism>
<evidence type="ECO:0000256" key="9">
    <source>
        <dbReference type="ARBA" id="ARBA00023136"/>
    </source>
</evidence>
<feature type="transmembrane region" description="Helical" evidence="12">
    <location>
        <begin position="92"/>
        <end position="113"/>
    </location>
</feature>
<dbReference type="PANTHER" id="PTHR12714:SF9">
    <property type="entry name" value="PROTEIN-S-ISOPRENYLCYSTEINE O-METHYLTRANSFERASE"/>
    <property type="match status" value="1"/>
</dbReference>
<feature type="signal peptide" evidence="13">
    <location>
        <begin position="1"/>
        <end position="15"/>
    </location>
</feature>
<dbReference type="GO" id="GO:0008654">
    <property type="term" value="P:phospholipid biosynthetic process"/>
    <property type="evidence" value="ECO:0007669"/>
    <property type="project" value="UniProtKB-KW"/>
</dbReference>
<evidence type="ECO:0000256" key="7">
    <source>
        <dbReference type="ARBA" id="ARBA00022989"/>
    </source>
</evidence>
<dbReference type="GO" id="GO:0032259">
    <property type="term" value="P:methylation"/>
    <property type="evidence" value="ECO:0007669"/>
    <property type="project" value="UniProtKB-KW"/>
</dbReference>
<dbReference type="InterPro" id="IPR007318">
    <property type="entry name" value="Phopholipid_MeTrfase"/>
</dbReference>
<evidence type="ECO:0000256" key="8">
    <source>
        <dbReference type="ARBA" id="ARBA00023098"/>
    </source>
</evidence>
<keyword evidence="13" id="KW-0732">Signal</keyword>
<keyword evidence="8" id="KW-0443">Lipid metabolism</keyword>
<dbReference type="Pfam" id="PF04191">
    <property type="entry name" value="PEMT"/>
    <property type="match status" value="1"/>
</dbReference>
<comment type="subcellular location">
    <subcellularLocation>
        <location evidence="1">Endomembrane system</location>
        <topology evidence="1">Multi-pass membrane protein</topology>
    </subcellularLocation>
</comment>
<feature type="transmembrane region" description="Helical" evidence="12">
    <location>
        <begin position="54"/>
        <end position="71"/>
    </location>
</feature>
<keyword evidence="15" id="KW-1185">Reference proteome</keyword>
<feature type="chain" id="PRO_5042263313" description="Protein-S-isoprenylcysteine O-methyltransferase" evidence="13">
    <location>
        <begin position="16"/>
        <end position="236"/>
    </location>
</feature>
<keyword evidence="7 12" id="KW-1133">Transmembrane helix</keyword>
<evidence type="ECO:0000256" key="11">
    <source>
        <dbReference type="ARBA" id="ARBA00023264"/>
    </source>
</evidence>
<reference evidence="14" key="1">
    <citation type="submission" date="2023-03" db="EMBL/GenBank/DDBJ databases">
        <title>Massive genome expansion in bonnet fungi (Mycena s.s.) driven by repeated elements and novel gene families across ecological guilds.</title>
        <authorList>
            <consortium name="Lawrence Berkeley National Laboratory"/>
            <person name="Harder C.B."/>
            <person name="Miyauchi S."/>
            <person name="Viragh M."/>
            <person name="Kuo A."/>
            <person name="Thoen E."/>
            <person name="Andreopoulos B."/>
            <person name="Lu D."/>
            <person name="Skrede I."/>
            <person name="Drula E."/>
            <person name="Henrissat B."/>
            <person name="Morin E."/>
            <person name="Kohler A."/>
            <person name="Barry K."/>
            <person name="LaButti K."/>
            <person name="Morin E."/>
            <person name="Salamov A."/>
            <person name="Lipzen A."/>
            <person name="Mereny Z."/>
            <person name="Hegedus B."/>
            <person name="Baldrian P."/>
            <person name="Stursova M."/>
            <person name="Weitz H."/>
            <person name="Taylor A."/>
            <person name="Grigoriev I.V."/>
            <person name="Nagy L.G."/>
            <person name="Martin F."/>
            <person name="Kauserud H."/>
        </authorList>
    </citation>
    <scope>NUCLEOTIDE SEQUENCE</scope>
    <source>
        <strain evidence="14">CBHHK188m</strain>
    </source>
</reference>
<evidence type="ECO:0000256" key="6">
    <source>
        <dbReference type="ARBA" id="ARBA00022824"/>
    </source>
</evidence>
<evidence type="ECO:0000256" key="2">
    <source>
        <dbReference type="ARBA" id="ARBA00022516"/>
    </source>
</evidence>
<evidence type="ECO:0008006" key="16">
    <source>
        <dbReference type="Google" id="ProtNLM"/>
    </source>
</evidence>
<keyword evidence="3" id="KW-0489">Methyltransferase</keyword>
<dbReference type="Gene3D" id="1.20.120.1630">
    <property type="match status" value="1"/>
</dbReference>
<proteinExistence type="predicted"/>
<dbReference type="GO" id="GO:0012505">
    <property type="term" value="C:endomembrane system"/>
    <property type="evidence" value="ECO:0007669"/>
    <property type="project" value="UniProtKB-SubCell"/>
</dbReference>
<evidence type="ECO:0000256" key="3">
    <source>
        <dbReference type="ARBA" id="ARBA00022603"/>
    </source>
</evidence>
<keyword evidence="6" id="KW-0256">Endoplasmic reticulum</keyword>
<keyword evidence="5 12" id="KW-0812">Transmembrane</keyword>
<evidence type="ECO:0000256" key="4">
    <source>
        <dbReference type="ARBA" id="ARBA00022691"/>
    </source>
</evidence>
<dbReference type="GO" id="GO:0008168">
    <property type="term" value="F:methyltransferase activity"/>
    <property type="evidence" value="ECO:0007669"/>
    <property type="project" value="UniProtKB-KW"/>
</dbReference>
<evidence type="ECO:0000256" key="1">
    <source>
        <dbReference type="ARBA" id="ARBA00004127"/>
    </source>
</evidence>
<dbReference type="EMBL" id="JARJLG010000014">
    <property type="protein sequence ID" value="KAJ7775698.1"/>
    <property type="molecule type" value="Genomic_DNA"/>
</dbReference>
<protein>
    <recommendedName>
        <fullName evidence="16">Protein-S-isoprenylcysteine O-methyltransferase</fullName>
    </recommendedName>
</protein>
<sequence>MAFLKIVCIVATTLGLHVASTSPNPPLRPSERTITPTSMECILVSPSFRGAQKLLYWVAALAESALVVAQLNPRSTPSQWVIATLALGGGRLTTCLSAPLALGFLLISGGALLRLQCYRVLGRHFTFETGIVRGHRLVTTGPYATVRHPSYTGAILAYLGLLCYYGSPGSWLVECVAKGSTAGTVFCGAYAGVMSLVVSGLLSRISKEDAGLKREFGAEWDLYAARVPYVLIPGMY</sequence>
<dbReference type="Proteomes" id="UP001215280">
    <property type="component" value="Unassembled WGS sequence"/>
</dbReference>
<dbReference type="PANTHER" id="PTHR12714">
    <property type="entry name" value="PROTEIN-S ISOPRENYLCYSTEINE O-METHYLTRANSFERASE"/>
    <property type="match status" value="1"/>
</dbReference>
<evidence type="ECO:0000313" key="15">
    <source>
        <dbReference type="Proteomes" id="UP001215280"/>
    </source>
</evidence>
<comment type="caution">
    <text evidence="14">The sequence shown here is derived from an EMBL/GenBank/DDBJ whole genome shotgun (WGS) entry which is preliminary data.</text>
</comment>
<evidence type="ECO:0000256" key="12">
    <source>
        <dbReference type="SAM" id="Phobius"/>
    </source>
</evidence>
<keyword evidence="3" id="KW-0808">Transferase</keyword>
<keyword evidence="11" id="KW-1208">Phospholipid metabolism</keyword>
<dbReference type="AlphaFoldDB" id="A0AAD7K0L1"/>
<keyword evidence="9 12" id="KW-0472">Membrane</keyword>
<name>A0AAD7K0L1_9AGAR</name>
<evidence type="ECO:0000256" key="13">
    <source>
        <dbReference type="SAM" id="SignalP"/>
    </source>
</evidence>
<evidence type="ECO:0000313" key="14">
    <source>
        <dbReference type="EMBL" id="KAJ7775698.1"/>
    </source>
</evidence>
<keyword evidence="2" id="KW-0444">Lipid biosynthesis</keyword>
<gene>
    <name evidence="14" type="ORF">DFH07DRAFT_912221</name>
</gene>